<evidence type="ECO:0000256" key="8">
    <source>
        <dbReference type="ARBA" id="ARBA00023254"/>
    </source>
</evidence>
<evidence type="ECO:0000256" key="1">
    <source>
        <dbReference type="ARBA" id="ARBA00001968"/>
    </source>
</evidence>
<dbReference type="Gene3D" id="3.30.1330.30">
    <property type="match status" value="1"/>
</dbReference>
<dbReference type="SMART" id="SM01194">
    <property type="entry name" value="eRF1_1"/>
    <property type="match status" value="1"/>
</dbReference>
<dbReference type="FunFam" id="2.30.30.870:FF:000001">
    <property type="entry name" value="Protein pelota homolog"/>
    <property type="match status" value="1"/>
</dbReference>
<comment type="caution">
    <text evidence="12">The sequence shown here is derived from an EMBL/GenBank/DDBJ whole genome shotgun (WGS) entry which is preliminary data.</text>
</comment>
<dbReference type="GO" id="GO:0032790">
    <property type="term" value="P:ribosome disassembly"/>
    <property type="evidence" value="ECO:0007669"/>
    <property type="project" value="TreeGrafter"/>
</dbReference>
<dbReference type="Gene3D" id="2.30.30.870">
    <property type="entry name" value="Pelota, domain A"/>
    <property type="match status" value="1"/>
</dbReference>
<keyword evidence="9" id="KW-0131">Cell cycle</keyword>
<evidence type="ECO:0000256" key="3">
    <source>
        <dbReference type="ARBA" id="ARBA00009504"/>
    </source>
</evidence>
<evidence type="ECO:0000256" key="5">
    <source>
        <dbReference type="ARBA" id="ARBA00022618"/>
    </source>
</evidence>
<evidence type="ECO:0000256" key="7">
    <source>
        <dbReference type="ARBA" id="ARBA00022776"/>
    </source>
</evidence>
<keyword evidence="4 10" id="KW-0963">Cytoplasm</keyword>
<dbReference type="FunFam" id="3.30.420.60:FF:000004">
    <property type="entry name" value="Protein DOM34 homolog"/>
    <property type="match status" value="1"/>
</dbReference>
<evidence type="ECO:0000259" key="11">
    <source>
        <dbReference type="SMART" id="SM01194"/>
    </source>
</evidence>
<comment type="similarity">
    <text evidence="3 10">Belongs to the eukaryotic release factor 1 family. Pelota subfamily.</text>
</comment>
<comment type="cofactor">
    <cofactor evidence="1 10">
        <name>a divalent metal cation</name>
        <dbReference type="ChEBI" id="CHEBI:60240"/>
    </cofactor>
</comment>
<dbReference type="SUPFAM" id="SSF159065">
    <property type="entry name" value="Dom34/Pelota N-terminal domain-like"/>
    <property type="match status" value="1"/>
</dbReference>
<dbReference type="GO" id="GO:0046872">
    <property type="term" value="F:metal ion binding"/>
    <property type="evidence" value="ECO:0007669"/>
    <property type="project" value="UniProtKB-KW"/>
</dbReference>
<dbReference type="InterPro" id="IPR005142">
    <property type="entry name" value="eRF1_3"/>
</dbReference>
<evidence type="ECO:0000313" key="13">
    <source>
        <dbReference type="Proteomes" id="UP001302126"/>
    </source>
</evidence>
<keyword evidence="8" id="KW-0469">Meiosis</keyword>
<dbReference type="NCBIfam" id="TIGR00111">
    <property type="entry name" value="pelota"/>
    <property type="match status" value="1"/>
</dbReference>
<dbReference type="GO" id="GO:0070481">
    <property type="term" value="P:nuclear-transcribed mRNA catabolic process, non-stop decay"/>
    <property type="evidence" value="ECO:0007669"/>
    <property type="project" value="InterPro"/>
</dbReference>
<keyword evidence="7" id="KW-0498">Mitosis</keyword>
<dbReference type="Pfam" id="PF26356">
    <property type="entry name" value="Pelota_N"/>
    <property type="match status" value="1"/>
</dbReference>
<dbReference type="Gene3D" id="3.30.420.60">
    <property type="entry name" value="eRF1 domain 2"/>
    <property type="match status" value="1"/>
</dbReference>
<dbReference type="GO" id="GO:0006412">
    <property type="term" value="P:translation"/>
    <property type="evidence" value="ECO:0007669"/>
    <property type="project" value="UniProtKB-ARBA"/>
</dbReference>
<protein>
    <recommendedName>
        <fullName evidence="10">Protein DOM34 homolog</fullName>
    </recommendedName>
</protein>
<organism evidence="12 13">
    <name type="scientific">Podospora australis</name>
    <dbReference type="NCBI Taxonomy" id="1536484"/>
    <lineage>
        <taxon>Eukaryota</taxon>
        <taxon>Fungi</taxon>
        <taxon>Dikarya</taxon>
        <taxon>Ascomycota</taxon>
        <taxon>Pezizomycotina</taxon>
        <taxon>Sordariomycetes</taxon>
        <taxon>Sordariomycetidae</taxon>
        <taxon>Sordariales</taxon>
        <taxon>Podosporaceae</taxon>
        <taxon>Podospora</taxon>
    </lineage>
</organism>
<evidence type="ECO:0000256" key="6">
    <source>
        <dbReference type="ARBA" id="ARBA00022723"/>
    </source>
</evidence>
<evidence type="ECO:0000256" key="2">
    <source>
        <dbReference type="ARBA" id="ARBA00004496"/>
    </source>
</evidence>
<dbReference type="Pfam" id="PF03465">
    <property type="entry name" value="eRF1_3"/>
    <property type="match status" value="1"/>
</dbReference>
<keyword evidence="5" id="KW-0132">Cell division</keyword>
<feature type="domain" description="eRF1/Pelota-like N-terminal" evidence="11">
    <location>
        <begin position="6"/>
        <end position="137"/>
    </location>
</feature>
<gene>
    <name evidence="12" type="ORF">QBC35DRAFT_240360</name>
</gene>
<dbReference type="GO" id="GO:0051321">
    <property type="term" value="P:meiotic cell cycle"/>
    <property type="evidence" value="ECO:0007669"/>
    <property type="project" value="UniProtKB-KW"/>
</dbReference>
<comment type="function">
    <text evidence="10">Component of the Dom34-Hbs1 complex, a complex that recognizes stalled ribosomes and triggers the No-Go Decay (NGD) pathway (PubMed:20890290). In the Dom34-Hbs1 complex, dom34 recognizes ribosomes stalled at the 3' end of an mRNA and engages stalled ribosomes by destabilizing mRNA in the mRNA channel. Following ribosome-binding, the Dom34-Hbs1 complex promotes the disassembly of stalled ribosomes, followed by degradation of damaged mRNAs as part of the NGD pathway.</text>
</comment>
<keyword evidence="13" id="KW-1185">Reference proteome</keyword>
<evidence type="ECO:0000256" key="4">
    <source>
        <dbReference type="ARBA" id="ARBA00022490"/>
    </source>
</evidence>
<comment type="subcellular location">
    <subcellularLocation>
        <location evidence="2 10">Cytoplasm</location>
    </subcellularLocation>
</comment>
<dbReference type="Pfam" id="PF03464">
    <property type="entry name" value="eRF1_2"/>
    <property type="match status" value="1"/>
</dbReference>
<dbReference type="GO" id="GO:0051301">
    <property type="term" value="P:cell division"/>
    <property type="evidence" value="ECO:0007669"/>
    <property type="project" value="UniProtKB-KW"/>
</dbReference>
<evidence type="ECO:0000313" key="12">
    <source>
        <dbReference type="EMBL" id="KAK4187132.1"/>
    </source>
</evidence>
<dbReference type="GO" id="GO:0070651">
    <property type="term" value="P:nonfunctional rRNA decay"/>
    <property type="evidence" value="ECO:0007669"/>
    <property type="project" value="TreeGrafter"/>
</dbReference>
<dbReference type="PANTHER" id="PTHR10853:SF0">
    <property type="entry name" value="PROTEIN PELOTA HOMOLOG"/>
    <property type="match status" value="1"/>
</dbReference>
<keyword evidence="6 10" id="KW-0479">Metal-binding</keyword>
<dbReference type="InterPro" id="IPR005140">
    <property type="entry name" value="eRF1_Pelota-like_N"/>
</dbReference>
<dbReference type="GO" id="GO:0071025">
    <property type="term" value="P:RNA surveillance"/>
    <property type="evidence" value="ECO:0007669"/>
    <property type="project" value="InterPro"/>
</dbReference>
<sequence>MHLHKGKITVPGLEEEEGIGLWITEPDDLWHANNLISAGDVVYASTWRKVSRTTATGSTVQASTAIKLAVKVASTTFDPLASELRVSGPVMNENSAVSVGQYHSISLKFEKQPIQITLFKNGGWDTVARQMLTEALSEDKPDAIVAVIMQEGLANICLITESRTIVKLRIEHSIPRKRSSTKETSGGMTDFYEKTLSNLLNTIDFSTPRTLLLASPGFVAQDFRSYMKTQADKKGEKALARMAREAVVVHTSTGHVHSLNEVMKSEEVKKTVTDAKFTSETMVMDTFYEMFRKDDGRAWYGVKPVAKAIRDGAVGRGGGILLVNNAFFRVMDVRERQKYVALVDKVKADGGEVRLLSSDHESGKRLDALGGMAAILTYPMYDLDDDDDDEVGSSAHIEGSAEGTTVI</sequence>
<dbReference type="InterPro" id="IPR004405">
    <property type="entry name" value="TF_pelota"/>
</dbReference>
<evidence type="ECO:0000256" key="9">
    <source>
        <dbReference type="ARBA" id="ARBA00023306"/>
    </source>
</evidence>
<dbReference type="InterPro" id="IPR042226">
    <property type="entry name" value="eFR1_2_sf"/>
</dbReference>
<reference evidence="12" key="1">
    <citation type="journal article" date="2023" name="Mol. Phylogenet. Evol.">
        <title>Genome-scale phylogeny and comparative genomics of the fungal order Sordariales.</title>
        <authorList>
            <person name="Hensen N."/>
            <person name="Bonometti L."/>
            <person name="Westerberg I."/>
            <person name="Brannstrom I.O."/>
            <person name="Guillou S."/>
            <person name="Cros-Aarteil S."/>
            <person name="Calhoun S."/>
            <person name="Haridas S."/>
            <person name="Kuo A."/>
            <person name="Mondo S."/>
            <person name="Pangilinan J."/>
            <person name="Riley R."/>
            <person name="LaButti K."/>
            <person name="Andreopoulos B."/>
            <person name="Lipzen A."/>
            <person name="Chen C."/>
            <person name="Yan M."/>
            <person name="Daum C."/>
            <person name="Ng V."/>
            <person name="Clum A."/>
            <person name="Steindorff A."/>
            <person name="Ohm R.A."/>
            <person name="Martin F."/>
            <person name="Silar P."/>
            <person name="Natvig D.O."/>
            <person name="Lalanne C."/>
            <person name="Gautier V."/>
            <person name="Ament-Velasquez S.L."/>
            <person name="Kruys A."/>
            <person name="Hutchinson M.I."/>
            <person name="Powell A.J."/>
            <person name="Barry K."/>
            <person name="Miller A.N."/>
            <person name="Grigoriev I.V."/>
            <person name="Debuchy R."/>
            <person name="Gladieux P."/>
            <person name="Hiltunen Thoren M."/>
            <person name="Johannesson H."/>
        </authorList>
    </citation>
    <scope>NUCLEOTIDE SEQUENCE</scope>
    <source>
        <strain evidence="12">PSN309</strain>
    </source>
</reference>
<dbReference type="InterPro" id="IPR005141">
    <property type="entry name" value="eRF1_2"/>
</dbReference>
<dbReference type="GO" id="GO:1990533">
    <property type="term" value="C:Dom34-Hbs1 complex"/>
    <property type="evidence" value="ECO:0007669"/>
    <property type="project" value="UniProtKB-ARBA"/>
</dbReference>
<dbReference type="AlphaFoldDB" id="A0AAN7AIE7"/>
<dbReference type="GO" id="GO:0005737">
    <property type="term" value="C:cytoplasm"/>
    <property type="evidence" value="ECO:0007669"/>
    <property type="project" value="UniProtKB-SubCell"/>
</dbReference>
<dbReference type="FunFam" id="3.30.1330.30:FF:000008">
    <property type="entry name" value="Protein pelota homolog"/>
    <property type="match status" value="1"/>
</dbReference>
<reference evidence="12" key="2">
    <citation type="submission" date="2023-05" db="EMBL/GenBank/DDBJ databases">
        <authorList>
            <consortium name="Lawrence Berkeley National Laboratory"/>
            <person name="Steindorff A."/>
            <person name="Hensen N."/>
            <person name="Bonometti L."/>
            <person name="Westerberg I."/>
            <person name="Brannstrom I.O."/>
            <person name="Guillou S."/>
            <person name="Cros-Aarteil S."/>
            <person name="Calhoun S."/>
            <person name="Haridas S."/>
            <person name="Kuo A."/>
            <person name="Mondo S."/>
            <person name="Pangilinan J."/>
            <person name="Riley R."/>
            <person name="Labutti K."/>
            <person name="Andreopoulos B."/>
            <person name="Lipzen A."/>
            <person name="Chen C."/>
            <person name="Yanf M."/>
            <person name="Daum C."/>
            <person name="Ng V."/>
            <person name="Clum A."/>
            <person name="Ohm R."/>
            <person name="Martin F."/>
            <person name="Silar P."/>
            <person name="Natvig D."/>
            <person name="Lalanne C."/>
            <person name="Gautier V."/>
            <person name="Ament-Velasquez S.L."/>
            <person name="Kruys A."/>
            <person name="Hutchinson M.I."/>
            <person name="Powell A.J."/>
            <person name="Barry K."/>
            <person name="Miller A.N."/>
            <person name="Grigoriev I.V."/>
            <person name="Debuchy R."/>
            <person name="Gladieux P."/>
            <person name="Thoren M.H."/>
            <person name="Johannesson H."/>
        </authorList>
    </citation>
    <scope>NUCLEOTIDE SEQUENCE</scope>
    <source>
        <strain evidence="12">PSN309</strain>
    </source>
</reference>
<dbReference type="GO" id="GO:0070966">
    <property type="term" value="P:nuclear-transcribed mRNA catabolic process, no-go decay"/>
    <property type="evidence" value="ECO:0007669"/>
    <property type="project" value="InterPro"/>
</dbReference>
<name>A0AAN7AIE7_9PEZI</name>
<dbReference type="SUPFAM" id="SSF55315">
    <property type="entry name" value="L30e-like"/>
    <property type="match status" value="1"/>
</dbReference>
<dbReference type="PANTHER" id="PTHR10853">
    <property type="entry name" value="PELOTA"/>
    <property type="match status" value="1"/>
</dbReference>
<dbReference type="SUPFAM" id="SSF53137">
    <property type="entry name" value="Translational machinery components"/>
    <property type="match status" value="1"/>
</dbReference>
<dbReference type="InterPro" id="IPR038069">
    <property type="entry name" value="Pelota/DOM34_N"/>
</dbReference>
<dbReference type="InterPro" id="IPR029064">
    <property type="entry name" value="Ribosomal_eL30-like_sf"/>
</dbReference>
<dbReference type="Proteomes" id="UP001302126">
    <property type="component" value="Unassembled WGS sequence"/>
</dbReference>
<evidence type="ECO:0000256" key="10">
    <source>
        <dbReference type="RuleBase" id="RU362019"/>
    </source>
</evidence>
<proteinExistence type="inferred from homology"/>
<accession>A0AAN7AIE7</accession>
<dbReference type="EMBL" id="MU864408">
    <property type="protein sequence ID" value="KAK4187132.1"/>
    <property type="molecule type" value="Genomic_DNA"/>
</dbReference>
<dbReference type="InterPro" id="IPR058547">
    <property type="entry name" value="Pelota_N"/>
</dbReference>